<comment type="caution">
    <text evidence="2">The sequence shown here is derived from an EMBL/GenBank/DDBJ whole genome shotgun (WGS) entry which is preliminary data.</text>
</comment>
<evidence type="ECO:0000313" key="3">
    <source>
        <dbReference type="Proteomes" id="UP000304951"/>
    </source>
</evidence>
<accession>A0A4S8RXZ1</accession>
<dbReference type="Proteomes" id="UP000304951">
    <property type="component" value="Unassembled WGS sequence"/>
</dbReference>
<sequence length="362" mass="40675">VIVKNQYVYHQLSKTQVIDSRQVPEYAGYGQLSPQLRTMRYWLKKYYTWPWSFCIEFTGLSCVGKVRDRVDVLIVSHVDLNLSFRPFHLGIKGVFSKDCSFSQSLLSFLLSPPQLPYAMSNITEPDGGVPVLADDGVDDVDDDQDGGVRLDTFETVRTASPHSFSPCLTSSCSSHSPRPPSSRPSSSAALIHQDMIMASLLALVEGRYHVRAWERLQVDWSSQDNNLECNHAAPWTGPDGKAVGVVTPISYHEKFSSPGVLLCEDARSPDCRVWWHILLNRPKCDICFCKPCDRLQAKTRDNRLKNEKHRPKPAKQRRNVERAGKREEYWVGPAAARTKGGVATVDACRIIHGRIGNRGQPP</sequence>
<feature type="region of interest" description="Disordered" evidence="1">
    <location>
        <begin position="160"/>
        <end position="187"/>
    </location>
</feature>
<feature type="compositionally biased region" description="Low complexity" evidence="1">
    <location>
        <begin position="162"/>
        <end position="176"/>
    </location>
</feature>
<name>A0A4S8RXZ1_AURPU</name>
<feature type="non-terminal residue" evidence="2">
    <location>
        <position position="1"/>
    </location>
</feature>
<evidence type="ECO:0000313" key="2">
    <source>
        <dbReference type="EMBL" id="THV63797.1"/>
    </source>
</evidence>
<dbReference type="AlphaFoldDB" id="A0A4S8RXZ1"/>
<protein>
    <submittedName>
        <fullName evidence="2">Uncharacterized protein</fullName>
    </submittedName>
</protein>
<organism evidence="2 3">
    <name type="scientific">Aureobasidium pullulans</name>
    <name type="common">Black yeast</name>
    <name type="synonym">Pullularia pullulans</name>
    <dbReference type="NCBI Taxonomy" id="5580"/>
    <lineage>
        <taxon>Eukaryota</taxon>
        <taxon>Fungi</taxon>
        <taxon>Dikarya</taxon>
        <taxon>Ascomycota</taxon>
        <taxon>Pezizomycotina</taxon>
        <taxon>Dothideomycetes</taxon>
        <taxon>Dothideomycetidae</taxon>
        <taxon>Dothideales</taxon>
        <taxon>Saccotheciaceae</taxon>
        <taxon>Aureobasidium</taxon>
    </lineage>
</organism>
<gene>
    <name evidence="2" type="ORF">D6D28_10388</name>
</gene>
<proteinExistence type="predicted"/>
<dbReference type="EMBL" id="QZAF01001035">
    <property type="protein sequence ID" value="THV63797.1"/>
    <property type="molecule type" value="Genomic_DNA"/>
</dbReference>
<reference evidence="2 3" key="1">
    <citation type="submission" date="2018-10" db="EMBL/GenBank/DDBJ databases">
        <title>Fifty Aureobasidium pullulans genomes reveal a recombining polyextremotolerant generalist.</title>
        <authorList>
            <person name="Gostincar C."/>
            <person name="Turk M."/>
            <person name="Zajc J."/>
            <person name="Gunde-Cimerman N."/>
        </authorList>
    </citation>
    <scope>NUCLEOTIDE SEQUENCE [LARGE SCALE GENOMIC DNA]</scope>
    <source>
        <strain evidence="2 3">EXF-11900</strain>
    </source>
</reference>
<evidence type="ECO:0000256" key="1">
    <source>
        <dbReference type="SAM" id="MobiDB-lite"/>
    </source>
</evidence>
<feature type="region of interest" description="Disordered" evidence="1">
    <location>
        <begin position="303"/>
        <end position="325"/>
    </location>
</feature>
<feature type="compositionally biased region" description="Basic residues" evidence="1">
    <location>
        <begin position="306"/>
        <end position="317"/>
    </location>
</feature>